<dbReference type="EMBL" id="AZBU02000013">
    <property type="protein sequence ID" value="TKR58845.1"/>
    <property type="molecule type" value="Genomic_DNA"/>
</dbReference>
<gene>
    <name evidence="1" type="ORF">L596_030236</name>
</gene>
<evidence type="ECO:0000313" key="1">
    <source>
        <dbReference type="EMBL" id="TKR58845.1"/>
    </source>
</evidence>
<protein>
    <submittedName>
        <fullName evidence="1">Uncharacterized protein</fullName>
    </submittedName>
</protein>
<dbReference type="AlphaFoldDB" id="A0A4V5ZX91"/>
<keyword evidence="2" id="KW-1185">Reference proteome</keyword>
<name>A0A4V5ZX91_STECR</name>
<proteinExistence type="predicted"/>
<evidence type="ECO:0000313" key="2">
    <source>
        <dbReference type="Proteomes" id="UP000298663"/>
    </source>
</evidence>
<comment type="caution">
    <text evidence="1">The sequence shown here is derived from an EMBL/GenBank/DDBJ whole genome shotgun (WGS) entry which is preliminary data.</text>
</comment>
<dbReference type="Proteomes" id="UP000298663">
    <property type="component" value="Unassembled WGS sequence"/>
</dbReference>
<reference evidence="1 2" key="2">
    <citation type="journal article" date="2019" name="G3 (Bethesda)">
        <title>Hybrid Assembly of the Genome of the Entomopathogenic Nematode Steinernema carpocapsae Identifies the X-Chromosome.</title>
        <authorList>
            <person name="Serra L."/>
            <person name="Macchietto M."/>
            <person name="Macias-Munoz A."/>
            <person name="McGill C.J."/>
            <person name="Rodriguez I.M."/>
            <person name="Rodriguez B."/>
            <person name="Murad R."/>
            <person name="Mortazavi A."/>
        </authorList>
    </citation>
    <scope>NUCLEOTIDE SEQUENCE [LARGE SCALE GENOMIC DNA]</scope>
    <source>
        <strain evidence="1 2">ALL</strain>
    </source>
</reference>
<sequence>MAMRRVGPRIYAAMTVLSNITSPNLQIMLGIASSQQVFVPNNDWGVCFATRSSNLPKGALSFQDRTACEVVLLPTNAFCKGPGLFNVVPTTKDKSMISLNIDCNDVTCPETHECSKNPIVACCSKKVKKMLEEAESETCPSGSKAGKVKSKNGFQAVFGQKCEDLICMEGQKCVQINENFAKCCGSA</sequence>
<dbReference type="STRING" id="34508.A0A4V5ZX91"/>
<reference evidence="1 2" key="1">
    <citation type="journal article" date="2015" name="Genome Biol.">
        <title>Comparative genomics of Steinernema reveals deeply conserved gene regulatory networks.</title>
        <authorList>
            <person name="Dillman A.R."/>
            <person name="Macchietto M."/>
            <person name="Porter C.F."/>
            <person name="Rogers A."/>
            <person name="Williams B."/>
            <person name="Antoshechkin I."/>
            <person name="Lee M.M."/>
            <person name="Goodwin Z."/>
            <person name="Lu X."/>
            <person name="Lewis E.E."/>
            <person name="Goodrich-Blair H."/>
            <person name="Stock S.P."/>
            <person name="Adams B.J."/>
            <person name="Sternberg P.W."/>
            <person name="Mortazavi A."/>
        </authorList>
    </citation>
    <scope>NUCLEOTIDE SEQUENCE [LARGE SCALE GENOMIC DNA]</scope>
    <source>
        <strain evidence="1 2">ALL</strain>
    </source>
</reference>
<accession>A0A4V5ZX91</accession>
<organism evidence="1 2">
    <name type="scientific">Steinernema carpocapsae</name>
    <name type="common">Entomopathogenic nematode</name>
    <dbReference type="NCBI Taxonomy" id="34508"/>
    <lineage>
        <taxon>Eukaryota</taxon>
        <taxon>Metazoa</taxon>
        <taxon>Ecdysozoa</taxon>
        <taxon>Nematoda</taxon>
        <taxon>Chromadorea</taxon>
        <taxon>Rhabditida</taxon>
        <taxon>Tylenchina</taxon>
        <taxon>Panagrolaimomorpha</taxon>
        <taxon>Strongyloidoidea</taxon>
        <taxon>Steinernematidae</taxon>
        <taxon>Steinernema</taxon>
    </lineage>
</organism>
<dbReference type="OrthoDB" id="4473401at2759"/>